<keyword evidence="7" id="KW-1185">Reference proteome</keyword>
<keyword evidence="3" id="KW-0496">Mitochondrion</keyword>
<dbReference type="InterPro" id="IPR048280">
    <property type="entry name" value="COX6B-like"/>
</dbReference>
<protein>
    <submittedName>
        <fullName evidence="6">Uncharacterized protein</fullName>
    </submittedName>
</protein>
<dbReference type="Gene3D" id="1.10.10.140">
    <property type="entry name" value="Cytochrome c oxidase, subunit VIb"/>
    <property type="match status" value="1"/>
</dbReference>
<comment type="subcellular location">
    <subcellularLocation>
        <location evidence="1">Mitochondrion</location>
    </subcellularLocation>
</comment>
<evidence type="ECO:0000256" key="2">
    <source>
        <dbReference type="ARBA" id="ARBA00006425"/>
    </source>
</evidence>
<dbReference type="Pfam" id="PF02297">
    <property type="entry name" value="COX6B"/>
    <property type="match status" value="1"/>
</dbReference>
<gene>
    <name evidence="6" type="ORF">MJAP1_002600</name>
</gene>
<dbReference type="PANTHER" id="PTHR47677:SF1">
    <property type="entry name" value="CYTOCHROME C OXIDASE ASSEMBLY FACTOR 6"/>
    <property type="match status" value="1"/>
</dbReference>
<dbReference type="GO" id="GO:0005739">
    <property type="term" value="C:mitochondrion"/>
    <property type="evidence" value="ECO:0007669"/>
    <property type="project" value="UniProtKB-SubCell"/>
</dbReference>
<dbReference type="PANTHER" id="PTHR47677">
    <property type="entry name" value="CYTOCHROME C OXIDASE ASSEMBLY FACTOR 6"/>
    <property type="match status" value="1"/>
</dbReference>
<evidence type="ECO:0000256" key="1">
    <source>
        <dbReference type="ARBA" id="ARBA00004173"/>
    </source>
</evidence>
<evidence type="ECO:0000256" key="3">
    <source>
        <dbReference type="ARBA" id="ARBA00023128"/>
    </source>
</evidence>
<proteinExistence type="inferred from homology"/>
<dbReference type="InterPro" id="IPR048281">
    <property type="entry name" value="COA6_fun"/>
</dbReference>
<reference evidence="6" key="1">
    <citation type="submission" date="2023-03" db="EMBL/GenBank/DDBJ databases">
        <title>Mating type loci evolution in Malassezia.</title>
        <authorList>
            <person name="Coelho M.A."/>
        </authorList>
    </citation>
    <scope>NUCLEOTIDE SEQUENCE</scope>
    <source>
        <strain evidence="6">CBS 9431</strain>
    </source>
</reference>
<comment type="similarity">
    <text evidence="2">Belongs to the cytochrome c oxidase subunit 6B family.</text>
</comment>
<dbReference type="EMBL" id="CP119961">
    <property type="protein sequence ID" value="WFD39620.1"/>
    <property type="molecule type" value="Genomic_DNA"/>
</dbReference>
<dbReference type="GeneID" id="85226251"/>
<dbReference type="AlphaFoldDB" id="A0AAF0F2K2"/>
<evidence type="ECO:0000256" key="4">
    <source>
        <dbReference type="ARBA" id="ARBA00023157"/>
    </source>
</evidence>
<feature type="region of interest" description="Disordered" evidence="5">
    <location>
        <begin position="34"/>
        <end position="57"/>
    </location>
</feature>
<accession>A0AAF0F2K2</accession>
<dbReference type="Proteomes" id="UP001217754">
    <property type="component" value="Chromosome 4"/>
</dbReference>
<dbReference type="InterPro" id="IPR036549">
    <property type="entry name" value="CX6/COA6-like_sf"/>
</dbReference>
<sequence length="118" mass="13450">MSQTPSVSRSSRQLCWESRDSYYACLTSHKILAPPGTDMSDTKGPLGRGGFAEKTSPEERARILAEQRANDPCTPQRDAYEKNCAQSWVDYFNKRRILDERQKQFYAEAEARVAAQNK</sequence>
<name>A0AAF0F2K2_9BASI</name>
<organism evidence="6 7">
    <name type="scientific">Malassezia japonica</name>
    <dbReference type="NCBI Taxonomy" id="223818"/>
    <lineage>
        <taxon>Eukaryota</taxon>
        <taxon>Fungi</taxon>
        <taxon>Dikarya</taxon>
        <taxon>Basidiomycota</taxon>
        <taxon>Ustilaginomycotina</taxon>
        <taxon>Malasseziomycetes</taxon>
        <taxon>Malasseziales</taxon>
        <taxon>Malasseziaceae</taxon>
        <taxon>Malassezia</taxon>
    </lineage>
</organism>
<keyword evidence="4" id="KW-1015">Disulfide bond</keyword>
<evidence type="ECO:0000256" key="5">
    <source>
        <dbReference type="SAM" id="MobiDB-lite"/>
    </source>
</evidence>
<dbReference type="SUPFAM" id="SSF47694">
    <property type="entry name" value="Cytochrome c oxidase subunit h"/>
    <property type="match status" value="1"/>
</dbReference>
<evidence type="ECO:0000313" key="7">
    <source>
        <dbReference type="Proteomes" id="UP001217754"/>
    </source>
</evidence>
<dbReference type="RefSeq" id="XP_060122517.1">
    <property type="nucleotide sequence ID" value="XM_060266534.1"/>
</dbReference>
<evidence type="ECO:0000313" key="6">
    <source>
        <dbReference type="EMBL" id="WFD39620.1"/>
    </source>
</evidence>